<proteinExistence type="predicted"/>
<feature type="region of interest" description="Disordered" evidence="1">
    <location>
        <begin position="1"/>
        <end position="25"/>
    </location>
</feature>
<dbReference type="EMBL" id="JACEIK010001917">
    <property type="protein sequence ID" value="MCD7473092.1"/>
    <property type="molecule type" value="Genomic_DNA"/>
</dbReference>
<comment type="caution">
    <text evidence="2">The sequence shown here is derived from an EMBL/GenBank/DDBJ whole genome shotgun (WGS) entry which is preliminary data.</text>
</comment>
<evidence type="ECO:0000256" key="1">
    <source>
        <dbReference type="SAM" id="MobiDB-lite"/>
    </source>
</evidence>
<feature type="non-terminal residue" evidence="2">
    <location>
        <position position="54"/>
    </location>
</feature>
<feature type="compositionally biased region" description="Basic and acidic residues" evidence="1">
    <location>
        <begin position="1"/>
        <end position="15"/>
    </location>
</feature>
<sequence>AGRDTKAGEGKEVSSLRKGTKRSRVGQALKLKGRLPQYHHLRGNLDFVGLQIRK</sequence>
<dbReference type="Proteomes" id="UP000823775">
    <property type="component" value="Unassembled WGS sequence"/>
</dbReference>
<evidence type="ECO:0000313" key="2">
    <source>
        <dbReference type="EMBL" id="MCD7473092.1"/>
    </source>
</evidence>
<organism evidence="2 3">
    <name type="scientific">Datura stramonium</name>
    <name type="common">Jimsonweed</name>
    <name type="synonym">Common thornapple</name>
    <dbReference type="NCBI Taxonomy" id="4076"/>
    <lineage>
        <taxon>Eukaryota</taxon>
        <taxon>Viridiplantae</taxon>
        <taxon>Streptophyta</taxon>
        <taxon>Embryophyta</taxon>
        <taxon>Tracheophyta</taxon>
        <taxon>Spermatophyta</taxon>
        <taxon>Magnoliopsida</taxon>
        <taxon>eudicotyledons</taxon>
        <taxon>Gunneridae</taxon>
        <taxon>Pentapetalae</taxon>
        <taxon>asterids</taxon>
        <taxon>lamiids</taxon>
        <taxon>Solanales</taxon>
        <taxon>Solanaceae</taxon>
        <taxon>Solanoideae</taxon>
        <taxon>Datureae</taxon>
        <taxon>Datura</taxon>
    </lineage>
</organism>
<gene>
    <name evidence="2" type="ORF">HAX54_014680</name>
</gene>
<name>A0ABS8TNI4_DATST</name>
<protein>
    <submittedName>
        <fullName evidence="2">Uncharacterized protein</fullName>
    </submittedName>
</protein>
<accession>A0ABS8TNI4</accession>
<feature type="non-terminal residue" evidence="2">
    <location>
        <position position="1"/>
    </location>
</feature>
<keyword evidence="3" id="KW-1185">Reference proteome</keyword>
<evidence type="ECO:0000313" key="3">
    <source>
        <dbReference type="Proteomes" id="UP000823775"/>
    </source>
</evidence>
<reference evidence="2 3" key="1">
    <citation type="journal article" date="2021" name="BMC Genomics">
        <title>Datura genome reveals duplications of psychoactive alkaloid biosynthetic genes and high mutation rate following tissue culture.</title>
        <authorList>
            <person name="Rajewski A."/>
            <person name="Carter-House D."/>
            <person name="Stajich J."/>
            <person name="Litt A."/>
        </authorList>
    </citation>
    <scope>NUCLEOTIDE SEQUENCE [LARGE SCALE GENOMIC DNA]</scope>
    <source>
        <strain evidence="2">AR-01</strain>
    </source>
</reference>